<sequence length="233" mass="26681">MLRRILGKNMGSSDLGWLKSKFHFSFAEYYNPANTNFGVLRVINDDLIEPNTGFDTHPHRDMEIISYVVDGELTHGDSMGNKNTISRGQVQYMSAGTGVYHSEHNLAKDTARLLQIWILPDKKGYKPNYGDHRFQWSDRENKWLHMVSSKDGNAAIKINQDMNIYSLELEKGKDIGFTVESGRQAYLVQIEGTSAINNIELEERDAMEIVEEDISINVKETSHILILEMKKQR</sequence>
<dbReference type="Pfam" id="PF17954">
    <property type="entry name" value="Pirin_C_2"/>
    <property type="match status" value="1"/>
</dbReference>
<name>D9SUH1_CLOC7</name>
<dbReference type="AlphaFoldDB" id="D9SUH1"/>
<dbReference type="InterPro" id="IPR012093">
    <property type="entry name" value="Pirin"/>
</dbReference>
<dbReference type="HOGENOM" id="CLU_064194_2_1_9"/>
<comment type="similarity">
    <text evidence="1 3">Belongs to the pirin family.</text>
</comment>
<dbReference type="SUPFAM" id="SSF51182">
    <property type="entry name" value="RmlC-like cupins"/>
    <property type="match status" value="1"/>
</dbReference>
<keyword evidence="2" id="KW-0408">Iron</keyword>
<feature type="binding site" evidence="2">
    <location>
        <position position="103"/>
    </location>
    <ligand>
        <name>Fe cation</name>
        <dbReference type="ChEBI" id="CHEBI:24875"/>
    </ligand>
</feature>
<feature type="domain" description="Quercetin 2,3-dioxygenase C-terminal cupin" evidence="5">
    <location>
        <begin position="147"/>
        <end position="229"/>
    </location>
</feature>
<dbReference type="CDD" id="cd02910">
    <property type="entry name" value="cupin_Yhhw_N"/>
    <property type="match status" value="1"/>
</dbReference>
<dbReference type="OrthoDB" id="321327at2"/>
<evidence type="ECO:0000313" key="6">
    <source>
        <dbReference type="EMBL" id="ADL52926.1"/>
    </source>
</evidence>
<dbReference type="PIRSF" id="PIRSF006232">
    <property type="entry name" value="Pirin"/>
    <property type="match status" value="1"/>
</dbReference>
<comment type="cofactor">
    <cofactor evidence="2">
        <name>Fe cation</name>
        <dbReference type="ChEBI" id="CHEBI:24875"/>
    </cofactor>
    <text evidence="2">Binds 1 Fe cation per subunit.</text>
</comment>
<gene>
    <name evidence="6" type="ordered locus">Clocel_3240</name>
</gene>
<dbReference type="RefSeq" id="WP_010073312.1">
    <property type="nucleotide sequence ID" value="NC_014393.1"/>
</dbReference>
<dbReference type="PANTHER" id="PTHR43212">
    <property type="entry name" value="QUERCETIN 2,3-DIOXYGENASE"/>
    <property type="match status" value="1"/>
</dbReference>
<dbReference type="InterPro" id="IPR003829">
    <property type="entry name" value="Pirin_N_dom"/>
</dbReference>
<keyword evidence="7" id="KW-1185">Reference proteome</keyword>
<dbReference type="KEGG" id="ccb:Clocel_3240"/>
<feature type="domain" description="Pirin N-terminal" evidence="4">
    <location>
        <begin position="15"/>
        <end position="118"/>
    </location>
</feature>
<dbReference type="InterPro" id="IPR011051">
    <property type="entry name" value="RmlC_Cupin_sf"/>
</dbReference>
<proteinExistence type="inferred from homology"/>
<dbReference type="Gene3D" id="2.60.120.10">
    <property type="entry name" value="Jelly Rolls"/>
    <property type="match status" value="2"/>
</dbReference>
<dbReference type="GO" id="GO:0046872">
    <property type="term" value="F:metal ion binding"/>
    <property type="evidence" value="ECO:0007669"/>
    <property type="project" value="UniProtKB-KW"/>
</dbReference>
<dbReference type="EMBL" id="CP002160">
    <property type="protein sequence ID" value="ADL52926.1"/>
    <property type="molecule type" value="Genomic_DNA"/>
</dbReference>
<evidence type="ECO:0000259" key="4">
    <source>
        <dbReference type="Pfam" id="PF02678"/>
    </source>
</evidence>
<dbReference type="Proteomes" id="UP000002730">
    <property type="component" value="Chromosome"/>
</dbReference>
<feature type="binding site" evidence="2">
    <location>
        <position position="57"/>
    </location>
    <ligand>
        <name>Fe cation</name>
        <dbReference type="ChEBI" id="CHEBI:24875"/>
    </ligand>
</feature>
<keyword evidence="2" id="KW-0479">Metal-binding</keyword>
<evidence type="ECO:0000313" key="7">
    <source>
        <dbReference type="Proteomes" id="UP000002730"/>
    </source>
</evidence>
<dbReference type="Pfam" id="PF02678">
    <property type="entry name" value="Pirin"/>
    <property type="match status" value="1"/>
</dbReference>
<evidence type="ECO:0000256" key="2">
    <source>
        <dbReference type="PIRSR" id="PIRSR006232-1"/>
    </source>
</evidence>
<dbReference type="STRING" id="573061.Clocel_3240"/>
<feature type="binding site" evidence="2">
    <location>
        <position position="101"/>
    </location>
    <ligand>
        <name>Fe cation</name>
        <dbReference type="ChEBI" id="CHEBI:24875"/>
    </ligand>
</feature>
<reference evidence="6 7" key="1">
    <citation type="submission" date="2010-08" db="EMBL/GenBank/DDBJ databases">
        <title>Complete sequence of Clostridium cellulovorans 743B.</title>
        <authorList>
            <consortium name="US DOE Joint Genome Institute"/>
            <person name="Lucas S."/>
            <person name="Copeland A."/>
            <person name="Lapidus A."/>
            <person name="Cheng J.-F."/>
            <person name="Bruce D."/>
            <person name="Goodwin L."/>
            <person name="Pitluck S."/>
            <person name="Chertkov O."/>
            <person name="Detter J.C."/>
            <person name="Han C."/>
            <person name="Tapia R."/>
            <person name="Land M."/>
            <person name="Hauser L."/>
            <person name="Chang Y.-J."/>
            <person name="Jeffries C."/>
            <person name="Kyrpides N."/>
            <person name="Ivanova N."/>
            <person name="Mikhailova N."/>
            <person name="Hemme C.L."/>
            <person name="Woyke T."/>
        </authorList>
    </citation>
    <scope>NUCLEOTIDE SEQUENCE [LARGE SCALE GENOMIC DNA]</scope>
    <source>
        <strain evidence="7">ATCC 35296 / DSM 3052 / OCM 3 / 743B</strain>
    </source>
</reference>
<dbReference type="PANTHER" id="PTHR43212:SF3">
    <property type="entry name" value="QUERCETIN 2,3-DIOXYGENASE"/>
    <property type="match status" value="1"/>
</dbReference>
<accession>D9SUH1</accession>
<protein>
    <submittedName>
        <fullName evidence="6">Pirin domain protein</fullName>
    </submittedName>
</protein>
<dbReference type="InterPro" id="IPR014710">
    <property type="entry name" value="RmlC-like_jellyroll"/>
</dbReference>
<feature type="binding site" evidence="2">
    <location>
        <position position="59"/>
    </location>
    <ligand>
        <name>Fe cation</name>
        <dbReference type="ChEBI" id="CHEBI:24875"/>
    </ligand>
</feature>
<dbReference type="InterPro" id="IPR041602">
    <property type="entry name" value="Quercetinase_C"/>
</dbReference>
<organism evidence="6 7">
    <name type="scientific">Clostridium cellulovorans (strain ATCC 35296 / DSM 3052 / OCM 3 / 743B)</name>
    <dbReference type="NCBI Taxonomy" id="573061"/>
    <lineage>
        <taxon>Bacteria</taxon>
        <taxon>Bacillati</taxon>
        <taxon>Bacillota</taxon>
        <taxon>Clostridia</taxon>
        <taxon>Eubacteriales</taxon>
        <taxon>Clostridiaceae</taxon>
        <taxon>Clostridium</taxon>
    </lineage>
</organism>
<evidence type="ECO:0000256" key="1">
    <source>
        <dbReference type="ARBA" id="ARBA00008416"/>
    </source>
</evidence>
<evidence type="ECO:0000256" key="3">
    <source>
        <dbReference type="RuleBase" id="RU003457"/>
    </source>
</evidence>
<dbReference type="eggNOG" id="COG1741">
    <property type="taxonomic scope" value="Bacteria"/>
</dbReference>
<evidence type="ECO:0000259" key="5">
    <source>
        <dbReference type="Pfam" id="PF17954"/>
    </source>
</evidence>